<proteinExistence type="predicted"/>
<gene>
    <name evidence="3" type="ORF">JG687_00009134</name>
</gene>
<keyword evidence="1" id="KW-0238">DNA-binding</keyword>
<evidence type="ECO:0000256" key="1">
    <source>
        <dbReference type="ARBA" id="ARBA00023125"/>
    </source>
</evidence>
<dbReference type="AlphaFoldDB" id="A0A8T1UFH9"/>
<dbReference type="VEuPathDB" id="FungiDB:PC110_g17302"/>
<accession>A0A8T1UFH9</accession>
<dbReference type="Proteomes" id="UP000688947">
    <property type="component" value="Unassembled WGS sequence"/>
</dbReference>
<dbReference type="GO" id="GO:0003677">
    <property type="term" value="F:DNA binding"/>
    <property type="evidence" value="ECO:0007669"/>
    <property type="project" value="UniProtKB-KW"/>
</dbReference>
<evidence type="ECO:0000259" key="2">
    <source>
        <dbReference type="PROSITE" id="PS51253"/>
    </source>
</evidence>
<name>A0A8T1UFH9_9STRA</name>
<organism evidence="3 4">
    <name type="scientific">Phytophthora cactorum</name>
    <dbReference type="NCBI Taxonomy" id="29920"/>
    <lineage>
        <taxon>Eukaryota</taxon>
        <taxon>Sar</taxon>
        <taxon>Stramenopiles</taxon>
        <taxon>Oomycota</taxon>
        <taxon>Peronosporomycetes</taxon>
        <taxon>Peronosporales</taxon>
        <taxon>Peronosporaceae</taxon>
        <taxon>Phytophthora</taxon>
    </lineage>
</organism>
<dbReference type="EMBL" id="JAENGZ010000463">
    <property type="protein sequence ID" value="KAG6958843.1"/>
    <property type="molecule type" value="Genomic_DNA"/>
</dbReference>
<dbReference type="OrthoDB" id="125674at2759"/>
<feature type="non-terminal residue" evidence="3">
    <location>
        <position position="1"/>
    </location>
</feature>
<sequence>RQPNRPPPVGRPRLQGKGRHHTKYIIKSVSVAKKLAVLSFWANAPKPKIRHRINHFWRDLSPEHYNSKRTLIQRWRRSSAKLEEALKGHKGNHLKVRTVGVGTILSLEVELKIVAWVNSLRQEGVPISPRMLAVHARQVATENGVNNFSASDKWIKDFKGRHRLSMKAPTRQSQISPEDIDKVKADFAAEVAETARQLGITRIYNADQTGLIFFTCFTHVKL</sequence>
<dbReference type="PROSITE" id="PS51253">
    <property type="entry name" value="HTH_CENPB"/>
    <property type="match status" value="1"/>
</dbReference>
<dbReference type="SMART" id="SM00674">
    <property type="entry name" value="CENPB"/>
    <property type="match status" value="1"/>
</dbReference>
<feature type="domain" description="HTH CENPB-type" evidence="2">
    <location>
        <begin position="97"/>
        <end position="168"/>
    </location>
</feature>
<dbReference type="Pfam" id="PF03221">
    <property type="entry name" value="HTH_Tnp_Tc5"/>
    <property type="match status" value="1"/>
</dbReference>
<reference evidence="3" key="1">
    <citation type="submission" date="2021-01" db="EMBL/GenBank/DDBJ databases">
        <title>Phytophthora aleatoria, a newly-described species from Pinus radiata is distinct from Phytophthora cactorum isolates based on comparative genomics.</title>
        <authorList>
            <person name="Mcdougal R."/>
            <person name="Panda P."/>
            <person name="Williams N."/>
            <person name="Studholme D.J."/>
        </authorList>
    </citation>
    <scope>NUCLEOTIDE SEQUENCE</scope>
    <source>
        <strain evidence="3">NZFS 3830</strain>
    </source>
</reference>
<protein>
    <recommendedName>
        <fullName evidence="2">HTH CENPB-type domain-containing protein</fullName>
    </recommendedName>
</protein>
<dbReference type="InterPro" id="IPR006600">
    <property type="entry name" value="HTH_CenpB_DNA-bd_dom"/>
</dbReference>
<evidence type="ECO:0000313" key="3">
    <source>
        <dbReference type="EMBL" id="KAG6958843.1"/>
    </source>
</evidence>
<dbReference type="VEuPathDB" id="FungiDB:PC110_g19240"/>
<comment type="caution">
    <text evidence="3">The sequence shown here is derived from an EMBL/GenBank/DDBJ whole genome shotgun (WGS) entry which is preliminary data.</text>
</comment>
<evidence type="ECO:0000313" key="4">
    <source>
        <dbReference type="Proteomes" id="UP000688947"/>
    </source>
</evidence>